<dbReference type="SUPFAM" id="SSF49562">
    <property type="entry name" value="C2 domain (Calcium/lipid-binding domain, CaLB)"/>
    <property type="match status" value="1"/>
</dbReference>
<dbReference type="PROSITE" id="PS50106">
    <property type="entry name" value="PDZ"/>
    <property type="match status" value="1"/>
</dbReference>
<evidence type="ECO:0000313" key="5">
    <source>
        <dbReference type="Proteomes" id="UP000663829"/>
    </source>
</evidence>
<dbReference type="EMBL" id="CAJOBC010002323">
    <property type="protein sequence ID" value="CAF3727460.1"/>
    <property type="molecule type" value="Genomic_DNA"/>
</dbReference>
<dbReference type="SMART" id="SM00239">
    <property type="entry name" value="C2"/>
    <property type="match status" value="1"/>
</dbReference>
<dbReference type="Proteomes" id="UP000663829">
    <property type="component" value="Unassembled WGS sequence"/>
</dbReference>
<dbReference type="AlphaFoldDB" id="A0A814DCI7"/>
<dbReference type="InterPro" id="IPR000008">
    <property type="entry name" value="C2_dom"/>
</dbReference>
<dbReference type="InterPro" id="IPR036034">
    <property type="entry name" value="PDZ_sf"/>
</dbReference>
<dbReference type="InterPro" id="IPR001478">
    <property type="entry name" value="PDZ"/>
</dbReference>
<dbReference type="PANTHER" id="PTHR46848:SF1">
    <property type="entry name" value="REGULATOR OF G-PROTEIN SIGNALING 3"/>
    <property type="match status" value="1"/>
</dbReference>
<dbReference type="SUPFAM" id="SSF50156">
    <property type="entry name" value="PDZ domain-like"/>
    <property type="match status" value="1"/>
</dbReference>
<dbReference type="Gene3D" id="2.60.40.150">
    <property type="entry name" value="C2 domain"/>
    <property type="match status" value="1"/>
</dbReference>
<name>A0A814DCI7_9BILA</name>
<accession>A0A814DCI7</accession>
<dbReference type="GO" id="GO:0005634">
    <property type="term" value="C:nucleus"/>
    <property type="evidence" value="ECO:0007669"/>
    <property type="project" value="TreeGrafter"/>
</dbReference>
<dbReference type="EMBL" id="CAJNOQ010002324">
    <property type="protein sequence ID" value="CAF0951838.1"/>
    <property type="molecule type" value="Genomic_DNA"/>
</dbReference>
<dbReference type="InterPro" id="IPR035892">
    <property type="entry name" value="C2_domain_sf"/>
</dbReference>
<evidence type="ECO:0000259" key="1">
    <source>
        <dbReference type="PROSITE" id="PS50004"/>
    </source>
</evidence>
<keyword evidence="5" id="KW-1185">Reference proteome</keyword>
<feature type="domain" description="C2" evidence="1">
    <location>
        <begin position="243"/>
        <end position="362"/>
    </location>
</feature>
<reference evidence="3" key="1">
    <citation type="submission" date="2021-02" db="EMBL/GenBank/DDBJ databases">
        <authorList>
            <person name="Nowell W R."/>
        </authorList>
    </citation>
    <scope>NUCLEOTIDE SEQUENCE</scope>
</reference>
<dbReference type="Gene3D" id="2.30.42.10">
    <property type="match status" value="1"/>
</dbReference>
<gene>
    <name evidence="3" type="ORF">GPM918_LOCUS11288</name>
    <name evidence="4" type="ORF">SRO942_LOCUS11287</name>
</gene>
<dbReference type="Pfam" id="PF00168">
    <property type="entry name" value="C2"/>
    <property type="match status" value="1"/>
</dbReference>
<dbReference type="SMART" id="SM00228">
    <property type="entry name" value="PDZ"/>
    <property type="match status" value="1"/>
</dbReference>
<proteinExistence type="predicted"/>
<dbReference type="PROSITE" id="PS50004">
    <property type="entry name" value="C2"/>
    <property type="match status" value="1"/>
</dbReference>
<dbReference type="PANTHER" id="PTHR46848">
    <property type="entry name" value="REGULATOR OF G-PROTEIN SIGNALING 3"/>
    <property type="match status" value="1"/>
</dbReference>
<dbReference type="Pfam" id="PF00595">
    <property type="entry name" value="PDZ"/>
    <property type="match status" value="1"/>
</dbReference>
<organism evidence="3 5">
    <name type="scientific">Didymodactylos carnosus</name>
    <dbReference type="NCBI Taxonomy" id="1234261"/>
    <lineage>
        <taxon>Eukaryota</taxon>
        <taxon>Metazoa</taxon>
        <taxon>Spiralia</taxon>
        <taxon>Gnathifera</taxon>
        <taxon>Rotifera</taxon>
        <taxon>Eurotatoria</taxon>
        <taxon>Bdelloidea</taxon>
        <taxon>Philodinida</taxon>
        <taxon>Philodinidae</taxon>
        <taxon>Didymodactylos</taxon>
    </lineage>
</organism>
<protein>
    <submittedName>
        <fullName evidence="3">Uncharacterized protein</fullName>
    </submittedName>
</protein>
<evidence type="ECO:0000313" key="3">
    <source>
        <dbReference type="EMBL" id="CAF0951838.1"/>
    </source>
</evidence>
<sequence length="581" mass="65814">MINRILLIFVDTLAKMKIYVDFGEKATTIIPATKNATEILEKIKSVLQPAADLLVTYYDDDIKKHCIFHSYEQIENQQIVAMEVKLSSISRTDETSKVNDNMLIDVTEEQLTAEPSKIVILITIQMIRSPLKSLTPNSKTSSKRVKSNYSEFSSPNFKSFIKQTIQKPNNYVEDFDDSIISSSTDSFSSHHYNYSSIKKQNLIYRQPVVNNNNLYRSQEFPTANSMMYEEEKPNNRESSLQFNKGIIQLSLVANENLLTLHIVQVKNIETKRSLRYSNILVKITIIPDEKPLECNTRVIPNLNNNPTFNEKFSFELTDDDSKKRICLSVYEYNENDSATQLHGCLSFGIKNLLKKQKVRGWFYLLQDDVGIFRHRKVIEHVEKHVSTINRDVLNMEELQITVPRGQESFGFTVVGQCPTFVGRVDSDSPAALCGLRAGDYIVKINGKNVSRAQKDTVSHLIKNLRKAVTLDIHRPSSSISTNSNRDLLSLLSSTGTASASTESSTCSESSYSRSLSSYVSDRYHQHKQSHVQTQKRAFVSLGQLGHYVERKPLNKPSTQAIFETNNSSILAHKGSPTVTLV</sequence>
<dbReference type="Proteomes" id="UP000681722">
    <property type="component" value="Unassembled WGS sequence"/>
</dbReference>
<evidence type="ECO:0000313" key="4">
    <source>
        <dbReference type="EMBL" id="CAF3727460.1"/>
    </source>
</evidence>
<comment type="caution">
    <text evidence="3">The sequence shown here is derived from an EMBL/GenBank/DDBJ whole genome shotgun (WGS) entry which is preliminary data.</text>
</comment>
<dbReference type="GO" id="GO:0005886">
    <property type="term" value="C:plasma membrane"/>
    <property type="evidence" value="ECO:0007669"/>
    <property type="project" value="TreeGrafter"/>
</dbReference>
<dbReference type="OrthoDB" id="2272012at2759"/>
<feature type="domain" description="PDZ" evidence="2">
    <location>
        <begin position="399"/>
        <end position="476"/>
    </location>
</feature>
<evidence type="ECO:0000259" key="2">
    <source>
        <dbReference type="PROSITE" id="PS50106"/>
    </source>
</evidence>